<evidence type="ECO:0000256" key="10">
    <source>
        <dbReference type="ARBA" id="ARBA00023136"/>
    </source>
</evidence>
<dbReference type="AlphaFoldDB" id="A0A919CKP0"/>
<reference evidence="13" key="2">
    <citation type="submission" date="2020-09" db="EMBL/GenBank/DDBJ databases">
        <authorList>
            <person name="Sun Q."/>
            <person name="Kim S."/>
        </authorList>
    </citation>
    <scope>NUCLEOTIDE SEQUENCE</scope>
    <source>
        <strain evidence="13">KCTC 23430</strain>
    </source>
</reference>
<keyword evidence="3 11" id="KW-0813">Transport</keyword>
<feature type="transmembrane region" description="Helical" evidence="11">
    <location>
        <begin position="29"/>
        <end position="51"/>
    </location>
</feature>
<keyword evidence="8 11" id="KW-1133">Transmembrane helix</keyword>
<dbReference type="PRINTS" id="PR00164">
    <property type="entry name" value="ABC2TRNSPORT"/>
</dbReference>
<dbReference type="InterPro" id="IPR000412">
    <property type="entry name" value="ABC_2_transport"/>
</dbReference>
<feature type="domain" description="ABC transmembrane type-2" evidence="12">
    <location>
        <begin position="27"/>
        <end position="249"/>
    </location>
</feature>
<evidence type="ECO:0000256" key="1">
    <source>
        <dbReference type="ARBA" id="ARBA00004651"/>
    </source>
</evidence>
<dbReference type="GO" id="GO:0015920">
    <property type="term" value="P:lipopolysaccharide transport"/>
    <property type="evidence" value="ECO:0007669"/>
    <property type="project" value="TreeGrafter"/>
</dbReference>
<comment type="similarity">
    <text evidence="2 11">Belongs to the ABC-2 integral membrane protein family.</text>
</comment>
<evidence type="ECO:0000259" key="12">
    <source>
        <dbReference type="PROSITE" id="PS51012"/>
    </source>
</evidence>
<feature type="transmembrane region" description="Helical" evidence="11">
    <location>
        <begin position="225"/>
        <end position="246"/>
    </location>
</feature>
<feature type="transmembrane region" description="Helical" evidence="11">
    <location>
        <begin position="117"/>
        <end position="138"/>
    </location>
</feature>
<dbReference type="Proteomes" id="UP000644693">
    <property type="component" value="Unassembled WGS sequence"/>
</dbReference>
<organism evidence="13 14">
    <name type="scientific">Parahalioglobus pacificus</name>
    <dbReference type="NCBI Taxonomy" id="930806"/>
    <lineage>
        <taxon>Bacteria</taxon>
        <taxon>Pseudomonadati</taxon>
        <taxon>Pseudomonadota</taxon>
        <taxon>Gammaproteobacteria</taxon>
        <taxon>Cellvibrionales</taxon>
        <taxon>Halieaceae</taxon>
        <taxon>Parahalioglobus</taxon>
    </lineage>
</organism>
<evidence type="ECO:0000256" key="2">
    <source>
        <dbReference type="ARBA" id="ARBA00007783"/>
    </source>
</evidence>
<dbReference type="PROSITE" id="PS51012">
    <property type="entry name" value="ABC_TM2"/>
    <property type="match status" value="1"/>
</dbReference>
<evidence type="ECO:0000256" key="8">
    <source>
        <dbReference type="ARBA" id="ARBA00022989"/>
    </source>
</evidence>
<dbReference type="PANTHER" id="PTHR30413:SF10">
    <property type="entry name" value="CAPSULE POLYSACCHARIDE EXPORT INNER-MEMBRANE PROTEIN CTRC"/>
    <property type="match status" value="1"/>
</dbReference>
<dbReference type="PANTHER" id="PTHR30413">
    <property type="entry name" value="INNER MEMBRANE TRANSPORT PERMEASE"/>
    <property type="match status" value="1"/>
</dbReference>
<comment type="subcellular location">
    <subcellularLocation>
        <location evidence="11">Cell inner membrane</location>
        <topology evidence="11">Multi-pass membrane protein</topology>
    </subcellularLocation>
    <subcellularLocation>
        <location evidence="1">Cell membrane</location>
        <topology evidence="1">Multi-pass membrane protein</topology>
    </subcellularLocation>
</comment>
<accession>A0A919CKP0</accession>
<feature type="transmembrane region" description="Helical" evidence="11">
    <location>
        <begin position="57"/>
        <end position="74"/>
    </location>
</feature>
<evidence type="ECO:0000256" key="5">
    <source>
        <dbReference type="ARBA" id="ARBA00022597"/>
    </source>
</evidence>
<evidence type="ECO:0000256" key="7">
    <source>
        <dbReference type="ARBA" id="ARBA00022903"/>
    </source>
</evidence>
<keyword evidence="5" id="KW-0762">Sugar transport</keyword>
<dbReference type="InterPro" id="IPR013525">
    <property type="entry name" value="ABC2_TM"/>
</dbReference>
<keyword evidence="4 11" id="KW-1003">Cell membrane</keyword>
<comment type="caution">
    <text evidence="13">The sequence shown here is derived from an EMBL/GenBank/DDBJ whole genome shotgun (WGS) entry which is preliminary data.</text>
</comment>
<evidence type="ECO:0000313" key="14">
    <source>
        <dbReference type="Proteomes" id="UP000644693"/>
    </source>
</evidence>
<keyword evidence="7" id="KW-0972">Capsule biogenesis/degradation</keyword>
<feature type="transmembrane region" description="Helical" evidence="11">
    <location>
        <begin position="170"/>
        <end position="186"/>
    </location>
</feature>
<dbReference type="GO" id="GO:0015774">
    <property type="term" value="P:polysaccharide transport"/>
    <property type="evidence" value="ECO:0007669"/>
    <property type="project" value="UniProtKB-KW"/>
</dbReference>
<evidence type="ECO:0000256" key="4">
    <source>
        <dbReference type="ARBA" id="ARBA00022475"/>
    </source>
</evidence>
<keyword evidence="9" id="KW-0625">Polysaccharide transport</keyword>
<dbReference type="GO" id="GO:0140359">
    <property type="term" value="F:ABC-type transporter activity"/>
    <property type="evidence" value="ECO:0007669"/>
    <property type="project" value="InterPro"/>
</dbReference>
<evidence type="ECO:0000256" key="11">
    <source>
        <dbReference type="RuleBase" id="RU361157"/>
    </source>
</evidence>
<keyword evidence="14" id="KW-1185">Reference proteome</keyword>
<reference evidence="13" key="1">
    <citation type="journal article" date="2014" name="Int. J. Syst. Evol. Microbiol.">
        <title>Complete genome sequence of Corynebacterium casei LMG S-19264T (=DSM 44701T), isolated from a smear-ripened cheese.</title>
        <authorList>
            <consortium name="US DOE Joint Genome Institute (JGI-PGF)"/>
            <person name="Walter F."/>
            <person name="Albersmeier A."/>
            <person name="Kalinowski J."/>
            <person name="Ruckert C."/>
        </authorList>
    </citation>
    <scope>NUCLEOTIDE SEQUENCE</scope>
    <source>
        <strain evidence="13">KCTC 23430</strain>
    </source>
</reference>
<keyword evidence="6 11" id="KW-0812">Transmembrane</keyword>
<dbReference type="GO" id="GO:0043190">
    <property type="term" value="C:ATP-binding cassette (ABC) transporter complex"/>
    <property type="evidence" value="ECO:0007669"/>
    <property type="project" value="InterPro"/>
</dbReference>
<dbReference type="EMBL" id="BMYM01000002">
    <property type="protein sequence ID" value="GHD33771.1"/>
    <property type="molecule type" value="Genomic_DNA"/>
</dbReference>
<dbReference type="InterPro" id="IPR047817">
    <property type="entry name" value="ABC2_TM_bact-type"/>
</dbReference>
<protein>
    <recommendedName>
        <fullName evidence="11">Transport permease protein</fullName>
    </recommendedName>
</protein>
<evidence type="ECO:0000256" key="6">
    <source>
        <dbReference type="ARBA" id="ARBA00022692"/>
    </source>
</evidence>
<gene>
    <name evidence="13" type="ORF">GCM10007053_18650</name>
</gene>
<dbReference type="Pfam" id="PF01061">
    <property type="entry name" value="ABC2_membrane"/>
    <property type="match status" value="1"/>
</dbReference>
<feature type="transmembrane region" description="Helical" evidence="11">
    <location>
        <begin position="144"/>
        <end position="163"/>
    </location>
</feature>
<proteinExistence type="inferred from homology"/>
<evidence type="ECO:0000313" key="13">
    <source>
        <dbReference type="EMBL" id="GHD33771.1"/>
    </source>
</evidence>
<evidence type="ECO:0000256" key="9">
    <source>
        <dbReference type="ARBA" id="ARBA00023047"/>
    </source>
</evidence>
<dbReference type="RefSeq" id="WP_229802697.1">
    <property type="nucleotide sequence ID" value="NZ_BMYM01000002.1"/>
</dbReference>
<sequence length="259" mass="29592">MTLNHYFSLIDVQARMLLKADTSKYKLGVLWWFLEPLMWVCVFYIVFALILDNGEKSGDFIVFLAVGKFAFIWYSKTVVQASGSIVSSQGLIGKVKMPKSIWPMSAVQESLYRQSTVYLLMVFLLAVFGIYPALSWLWMLPVLLVMYLFIVASSLVGAYLVCMVRDFQKFIPLGMTFLLFTSGIFWDVRDVKNAEKADWLLTLNPLAFLIDTHRQVLMYKGSPDLAHLLVLGVVCCAVIVAMVYLMRRYTHYLALKVLT</sequence>
<name>A0A919CKP0_9GAMM</name>
<evidence type="ECO:0000256" key="3">
    <source>
        <dbReference type="ARBA" id="ARBA00022448"/>
    </source>
</evidence>
<keyword evidence="10 11" id="KW-0472">Membrane</keyword>